<reference evidence="1" key="1">
    <citation type="journal article" date="2023" name="Mol. Phylogenet. Evol.">
        <title>Genome-scale phylogeny and comparative genomics of the fungal order Sordariales.</title>
        <authorList>
            <person name="Hensen N."/>
            <person name="Bonometti L."/>
            <person name="Westerberg I."/>
            <person name="Brannstrom I.O."/>
            <person name="Guillou S."/>
            <person name="Cros-Aarteil S."/>
            <person name="Calhoun S."/>
            <person name="Haridas S."/>
            <person name="Kuo A."/>
            <person name="Mondo S."/>
            <person name="Pangilinan J."/>
            <person name="Riley R."/>
            <person name="LaButti K."/>
            <person name="Andreopoulos B."/>
            <person name="Lipzen A."/>
            <person name="Chen C."/>
            <person name="Yan M."/>
            <person name="Daum C."/>
            <person name="Ng V."/>
            <person name="Clum A."/>
            <person name="Steindorff A."/>
            <person name="Ohm R.A."/>
            <person name="Martin F."/>
            <person name="Silar P."/>
            <person name="Natvig D.O."/>
            <person name="Lalanne C."/>
            <person name="Gautier V."/>
            <person name="Ament-Velasquez S.L."/>
            <person name="Kruys A."/>
            <person name="Hutchinson M.I."/>
            <person name="Powell A.J."/>
            <person name="Barry K."/>
            <person name="Miller A.N."/>
            <person name="Grigoriev I.V."/>
            <person name="Debuchy R."/>
            <person name="Gladieux P."/>
            <person name="Hiltunen Thoren M."/>
            <person name="Johannesson H."/>
        </authorList>
    </citation>
    <scope>NUCLEOTIDE SEQUENCE</scope>
    <source>
        <strain evidence="1">PSN293</strain>
    </source>
</reference>
<dbReference type="AlphaFoldDB" id="A0AAN6YH08"/>
<gene>
    <name evidence="1" type="ORF">QBC37DRAFT_188298</name>
</gene>
<evidence type="ECO:0000313" key="2">
    <source>
        <dbReference type="Proteomes" id="UP001301769"/>
    </source>
</evidence>
<sequence>MIHWLGRGGYERYYCYNNLGERMEGEGRLFIEHSQSPHMFSPTKEFARFSGGQGVRTTARPSHRGKQASRRCGAVLQSCPDKFEPWTRLGRYRRQAGSSTCPVGTGARVGCCFPTTSIISDGRQGSSTYRISQGGCCSPKGIQFCLPFLPASQHRSSPGGYVEMVKISRHDCNTSPSRHPPSPARHHTHTRTSIYLVFFF</sequence>
<comment type="caution">
    <text evidence="1">The sequence shown here is derived from an EMBL/GenBank/DDBJ whole genome shotgun (WGS) entry which is preliminary data.</text>
</comment>
<accession>A0AAN6YH08</accession>
<keyword evidence="2" id="KW-1185">Reference proteome</keyword>
<evidence type="ECO:0000313" key="1">
    <source>
        <dbReference type="EMBL" id="KAK4218516.1"/>
    </source>
</evidence>
<organism evidence="1 2">
    <name type="scientific">Rhypophila decipiens</name>
    <dbReference type="NCBI Taxonomy" id="261697"/>
    <lineage>
        <taxon>Eukaryota</taxon>
        <taxon>Fungi</taxon>
        <taxon>Dikarya</taxon>
        <taxon>Ascomycota</taxon>
        <taxon>Pezizomycotina</taxon>
        <taxon>Sordariomycetes</taxon>
        <taxon>Sordariomycetidae</taxon>
        <taxon>Sordariales</taxon>
        <taxon>Naviculisporaceae</taxon>
        <taxon>Rhypophila</taxon>
    </lineage>
</organism>
<name>A0AAN6YH08_9PEZI</name>
<reference evidence="1" key="2">
    <citation type="submission" date="2023-05" db="EMBL/GenBank/DDBJ databases">
        <authorList>
            <consortium name="Lawrence Berkeley National Laboratory"/>
            <person name="Steindorff A."/>
            <person name="Hensen N."/>
            <person name="Bonometti L."/>
            <person name="Westerberg I."/>
            <person name="Brannstrom I.O."/>
            <person name="Guillou S."/>
            <person name="Cros-Aarteil S."/>
            <person name="Calhoun S."/>
            <person name="Haridas S."/>
            <person name="Kuo A."/>
            <person name="Mondo S."/>
            <person name="Pangilinan J."/>
            <person name="Riley R."/>
            <person name="Labutti K."/>
            <person name="Andreopoulos B."/>
            <person name="Lipzen A."/>
            <person name="Chen C."/>
            <person name="Yanf M."/>
            <person name="Daum C."/>
            <person name="Ng V."/>
            <person name="Clum A."/>
            <person name="Ohm R."/>
            <person name="Martin F."/>
            <person name="Silar P."/>
            <person name="Natvig D."/>
            <person name="Lalanne C."/>
            <person name="Gautier V."/>
            <person name="Ament-Velasquez S.L."/>
            <person name="Kruys A."/>
            <person name="Hutchinson M.I."/>
            <person name="Powell A.J."/>
            <person name="Barry K."/>
            <person name="Miller A.N."/>
            <person name="Grigoriev I.V."/>
            <person name="Debuchy R."/>
            <person name="Gladieux P."/>
            <person name="Thoren M.H."/>
            <person name="Johannesson H."/>
        </authorList>
    </citation>
    <scope>NUCLEOTIDE SEQUENCE</scope>
    <source>
        <strain evidence="1">PSN293</strain>
    </source>
</reference>
<protein>
    <submittedName>
        <fullName evidence="1">Uncharacterized protein</fullName>
    </submittedName>
</protein>
<dbReference type="EMBL" id="MU858052">
    <property type="protein sequence ID" value="KAK4218516.1"/>
    <property type="molecule type" value="Genomic_DNA"/>
</dbReference>
<dbReference type="Proteomes" id="UP001301769">
    <property type="component" value="Unassembled WGS sequence"/>
</dbReference>
<proteinExistence type="predicted"/>